<sequence>MPPDQGLISPLSFGMCPGVPCLTLLLWVIQTIAPALAIGLHSAHVVEAHRA</sequence>
<protein>
    <submittedName>
        <fullName evidence="3">Uncharacterized protein</fullName>
    </submittedName>
</protein>
<gene>
    <name evidence="4" type="ORF">PF002_g33444</name>
    <name evidence="3" type="ORF">PF006_g33452</name>
    <name evidence="1" type="ORF">PF009_g33256</name>
    <name evidence="2" type="ORF">PF010_g33174</name>
</gene>
<evidence type="ECO:0000313" key="3">
    <source>
        <dbReference type="EMBL" id="KAE9053769.1"/>
    </source>
</evidence>
<evidence type="ECO:0000313" key="2">
    <source>
        <dbReference type="EMBL" id="KAE9050340.1"/>
    </source>
</evidence>
<accession>A0A6A3PCN6</accession>
<evidence type="ECO:0000313" key="1">
    <source>
        <dbReference type="EMBL" id="KAE8916421.1"/>
    </source>
</evidence>
<dbReference type="Proteomes" id="UP000440732">
    <property type="component" value="Unassembled WGS sequence"/>
</dbReference>
<dbReference type="EMBL" id="QXGD01010238">
    <property type="protein sequence ID" value="KAE9157138.1"/>
    <property type="molecule type" value="Genomic_DNA"/>
</dbReference>
<comment type="caution">
    <text evidence="3">The sequence shown here is derived from an EMBL/GenBank/DDBJ whole genome shotgun (WGS) entry which is preliminary data.</text>
</comment>
<evidence type="ECO:0000313" key="8">
    <source>
        <dbReference type="Proteomes" id="UP000488956"/>
    </source>
</evidence>
<proteinExistence type="predicted"/>
<dbReference type="Proteomes" id="UP000429523">
    <property type="component" value="Unassembled WGS sequence"/>
</dbReference>
<dbReference type="Proteomes" id="UP000488956">
    <property type="component" value="Unassembled WGS sequence"/>
</dbReference>
<evidence type="ECO:0000313" key="7">
    <source>
        <dbReference type="Proteomes" id="UP000440732"/>
    </source>
</evidence>
<evidence type="ECO:0000313" key="4">
    <source>
        <dbReference type="EMBL" id="KAE9157138.1"/>
    </source>
</evidence>
<evidence type="ECO:0000313" key="5">
    <source>
        <dbReference type="Proteomes" id="UP000429523"/>
    </source>
</evidence>
<dbReference type="EMBL" id="QXFX01012054">
    <property type="protein sequence ID" value="KAE9050340.1"/>
    <property type="molecule type" value="Genomic_DNA"/>
</dbReference>
<dbReference type="AlphaFoldDB" id="A0A6A3PCN6"/>
<dbReference type="EMBL" id="QXGA01012323">
    <property type="protein sequence ID" value="KAE9053769.1"/>
    <property type="molecule type" value="Genomic_DNA"/>
</dbReference>
<dbReference type="Proteomes" id="UP000440367">
    <property type="component" value="Unassembled WGS sequence"/>
</dbReference>
<name>A0A6A3PCN6_9STRA</name>
<reference evidence="5 6" key="1">
    <citation type="submission" date="2018-08" db="EMBL/GenBank/DDBJ databases">
        <title>Genomic investigation of the strawberry pathogen Phytophthora fragariae indicates pathogenicity is determined by transcriptional variation in three key races.</title>
        <authorList>
            <person name="Adams T.M."/>
            <person name="Armitage A.D."/>
            <person name="Sobczyk M.K."/>
            <person name="Bates H.J."/>
            <person name="Dunwell J.M."/>
            <person name="Nellist C.F."/>
            <person name="Harrison R.J."/>
        </authorList>
    </citation>
    <scope>NUCLEOTIDE SEQUENCE [LARGE SCALE GENOMIC DNA]</scope>
    <source>
        <strain evidence="4 6">BC-1</strain>
        <strain evidence="3 7">NOV-5</strain>
        <strain evidence="1 5">NOV-9</strain>
        <strain evidence="2 8">ONT-3</strain>
    </source>
</reference>
<organism evidence="3 7">
    <name type="scientific">Phytophthora fragariae</name>
    <dbReference type="NCBI Taxonomy" id="53985"/>
    <lineage>
        <taxon>Eukaryota</taxon>
        <taxon>Sar</taxon>
        <taxon>Stramenopiles</taxon>
        <taxon>Oomycota</taxon>
        <taxon>Peronosporomycetes</taxon>
        <taxon>Peronosporales</taxon>
        <taxon>Peronosporaceae</taxon>
        <taxon>Phytophthora</taxon>
    </lineage>
</organism>
<dbReference type="EMBL" id="QXGF01010434">
    <property type="protein sequence ID" value="KAE8916421.1"/>
    <property type="molecule type" value="Genomic_DNA"/>
</dbReference>
<evidence type="ECO:0000313" key="6">
    <source>
        <dbReference type="Proteomes" id="UP000440367"/>
    </source>
</evidence>